<comment type="caution">
    <text evidence="4">The sequence shown here is derived from an EMBL/GenBank/DDBJ whole genome shotgun (WGS) entry which is preliminary data.</text>
</comment>
<dbReference type="GO" id="GO:0016116">
    <property type="term" value="P:carotenoid metabolic process"/>
    <property type="evidence" value="ECO:0007669"/>
    <property type="project" value="InterPro"/>
</dbReference>
<dbReference type="CDD" id="cd00429">
    <property type="entry name" value="RPE"/>
    <property type="match status" value="1"/>
</dbReference>
<proteinExistence type="predicted"/>
<dbReference type="GO" id="GO:0016491">
    <property type="term" value="F:oxidoreductase activity"/>
    <property type="evidence" value="ECO:0007669"/>
    <property type="project" value="InterPro"/>
</dbReference>
<keyword evidence="1" id="KW-0479">Metal-binding</keyword>
<dbReference type="PANTHER" id="PTHR46313:SF3">
    <property type="entry name" value="PROLYCOPENE ISOMERASE, CHLOROPLASTIC"/>
    <property type="match status" value="1"/>
</dbReference>
<dbReference type="InterPro" id="IPR000056">
    <property type="entry name" value="Ribul_P_3_epim-like"/>
</dbReference>
<dbReference type="Gene3D" id="3.90.660.50">
    <property type="match status" value="1"/>
</dbReference>
<dbReference type="SUPFAM" id="SSF51905">
    <property type="entry name" value="FAD/NAD(P)-binding domain"/>
    <property type="match status" value="1"/>
</dbReference>
<dbReference type="GO" id="GO:0016857">
    <property type="term" value="F:racemase and epimerase activity, acting on carbohydrates and derivatives"/>
    <property type="evidence" value="ECO:0007669"/>
    <property type="project" value="InterPro"/>
</dbReference>
<dbReference type="Pfam" id="PF01593">
    <property type="entry name" value="Amino_oxidase"/>
    <property type="match status" value="1"/>
</dbReference>
<feature type="domain" description="Amine oxidase" evidence="3">
    <location>
        <begin position="171"/>
        <end position="471"/>
    </location>
</feature>
<dbReference type="Proteomes" id="UP001165082">
    <property type="component" value="Unassembled WGS sequence"/>
</dbReference>
<dbReference type="EMBL" id="BRXZ01002922">
    <property type="protein sequence ID" value="GMH72976.1"/>
    <property type="molecule type" value="Genomic_DNA"/>
</dbReference>
<dbReference type="Pfam" id="PF00834">
    <property type="entry name" value="Ribul_P_3_epim"/>
    <property type="match status" value="1"/>
</dbReference>
<evidence type="ECO:0000259" key="3">
    <source>
        <dbReference type="Pfam" id="PF01593"/>
    </source>
</evidence>
<organism evidence="4 5">
    <name type="scientific">Triparma retinervis</name>
    <dbReference type="NCBI Taxonomy" id="2557542"/>
    <lineage>
        <taxon>Eukaryota</taxon>
        <taxon>Sar</taxon>
        <taxon>Stramenopiles</taxon>
        <taxon>Ochrophyta</taxon>
        <taxon>Bolidophyceae</taxon>
        <taxon>Parmales</taxon>
        <taxon>Triparmaceae</taxon>
        <taxon>Triparma</taxon>
    </lineage>
</organism>
<dbReference type="InterPro" id="IPR013785">
    <property type="entry name" value="Aldolase_TIM"/>
</dbReference>
<dbReference type="InterPro" id="IPR045892">
    <property type="entry name" value="CrtISO-like"/>
</dbReference>
<evidence type="ECO:0000313" key="5">
    <source>
        <dbReference type="Proteomes" id="UP001165082"/>
    </source>
</evidence>
<dbReference type="Gene3D" id="3.20.20.70">
    <property type="entry name" value="Aldolase class I"/>
    <property type="match status" value="1"/>
</dbReference>
<accession>A0A9W7ALX9</accession>
<reference evidence="4" key="1">
    <citation type="submission" date="2022-07" db="EMBL/GenBank/DDBJ databases">
        <title>Genome analysis of Parmales, a sister group of diatoms, reveals the evolutionary specialization of diatoms from phago-mixotrophs to photoautotrophs.</title>
        <authorList>
            <person name="Ban H."/>
            <person name="Sato S."/>
            <person name="Yoshikawa S."/>
            <person name="Kazumasa Y."/>
            <person name="Nakamura Y."/>
            <person name="Ichinomiya M."/>
            <person name="Saitoh K."/>
            <person name="Sato N."/>
            <person name="Blanc-Mathieu R."/>
            <person name="Endo H."/>
            <person name="Kuwata A."/>
            <person name="Ogata H."/>
        </authorList>
    </citation>
    <scope>NUCLEOTIDE SEQUENCE</scope>
</reference>
<dbReference type="OrthoDB" id="7777654at2759"/>
<evidence type="ECO:0000256" key="1">
    <source>
        <dbReference type="ARBA" id="ARBA00022723"/>
    </source>
</evidence>
<sequence>MTTLSKPRTLPARRPSLNPLRIVFDMLDVKMPVETYTGLGYWTPTGYWRFPIGSKSAFEDLLMEQAEDGPLAVEEWNKLRKRLSTLGGSTTAVSLLNLRQDAGFLATTAGSLPFVATHPDVFLDLPLTFDSLHKTVDQIVTVPFLRNFIDTMCIFCGFPAKGAMTAHMLYILERFFEESACYSVPIGGTCKMGEALQEGLEKFGGKLQMNAHVNEIIVENGRATGVRLKNGNVVTAKKAVVSNATPFDTVKMLKPDEQEVPEGVITWRNELGKLPRHGAIMHLFLAIDAEDLDLSHIQDPAHLVVQDWGRSLQDSQNLCSFFIPSLLDKSVCPPGKHVIHVYSSGGEPYEPWEKLTPGSEEYEAYKEDRAKVLWEAVERCIPDVRERLEFSIIGSPLAHEAFLRRDRGTYGMAWAAGTSAPHAGNLGGVLPFPFPNLKTPVDGLLRCGDSCFPGIGTPSAAASGIIAANTMNPVGKHIDMLKELSQRDPLYKFLDPGPYANMYRWAVDGMTPSKELRVEEKAATVGDVAKASILNLAADLDAIKEVVPWFHCSVQDGSFVPKISFGAPLIAALRKSYPEIILDVKLGCINPENRVDEMVKAGADILSIHPESTTQFPAVINKIVSSNVAAGVVLNPGTSVSVLEHVLGDIDVVVVMLVNPGWGGKKYTPQAIRKIEQIHELAASLHVPVPHISVDGGVSTSNSQSLLNAGANVLVAGGSIFSAADKAEAVASLLEPSTPEIAGFE</sequence>
<name>A0A9W7ALX9_9STRA</name>
<dbReference type="GO" id="GO:0046872">
    <property type="term" value="F:metal ion binding"/>
    <property type="evidence" value="ECO:0007669"/>
    <property type="project" value="UniProtKB-KW"/>
</dbReference>
<gene>
    <name evidence="4" type="ORF">TrRE_jg11584</name>
</gene>
<dbReference type="Gene3D" id="3.50.50.60">
    <property type="entry name" value="FAD/NAD(P)-binding domain"/>
    <property type="match status" value="1"/>
</dbReference>
<dbReference type="InterPro" id="IPR002937">
    <property type="entry name" value="Amino_oxidase"/>
</dbReference>
<dbReference type="SUPFAM" id="SSF51366">
    <property type="entry name" value="Ribulose-phoshate binding barrel"/>
    <property type="match status" value="1"/>
</dbReference>
<dbReference type="InterPro" id="IPR011060">
    <property type="entry name" value="RibuloseP-bd_barrel"/>
</dbReference>
<dbReference type="PANTHER" id="PTHR46313">
    <property type="match status" value="1"/>
</dbReference>
<keyword evidence="5" id="KW-1185">Reference proteome</keyword>
<evidence type="ECO:0000313" key="4">
    <source>
        <dbReference type="EMBL" id="GMH72976.1"/>
    </source>
</evidence>
<keyword evidence="2" id="KW-0413">Isomerase</keyword>
<protein>
    <recommendedName>
        <fullName evidence="3">Amine oxidase domain-containing protein</fullName>
    </recommendedName>
</protein>
<dbReference type="GO" id="GO:0005975">
    <property type="term" value="P:carbohydrate metabolic process"/>
    <property type="evidence" value="ECO:0007669"/>
    <property type="project" value="InterPro"/>
</dbReference>
<dbReference type="AlphaFoldDB" id="A0A9W7ALX9"/>
<dbReference type="InterPro" id="IPR036188">
    <property type="entry name" value="FAD/NAD-bd_sf"/>
</dbReference>
<evidence type="ECO:0000256" key="2">
    <source>
        <dbReference type="ARBA" id="ARBA00023235"/>
    </source>
</evidence>